<protein>
    <submittedName>
        <fullName evidence="2">Uncharacterized protein</fullName>
    </submittedName>
</protein>
<dbReference type="EMBL" id="KF483846">
    <property type="protein sequence ID" value="AHC55125.1"/>
    <property type="molecule type" value="Genomic_DNA"/>
</dbReference>
<dbReference type="Proteomes" id="UP000232615">
    <property type="component" value="Segment"/>
</dbReference>
<evidence type="ECO:0000313" key="3">
    <source>
        <dbReference type="Proteomes" id="UP000232615"/>
    </source>
</evidence>
<feature type="region of interest" description="Disordered" evidence="1">
    <location>
        <begin position="70"/>
        <end position="110"/>
    </location>
</feature>
<feature type="compositionally biased region" description="Polar residues" evidence="1">
    <location>
        <begin position="100"/>
        <end position="110"/>
    </location>
</feature>
<reference evidence="2 3" key="1">
    <citation type="journal article" date="2014" name="Arch. Virol.">
        <title>Complete genome sequence of Tunisvirus, a new member of the proposed family Marseilleviridae.</title>
        <authorList>
            <person name="Aherfi S."/>
            <person name="Boughalmi M."/>
            <person name="Pagnier I."/>
            <person name="Fournous G."/>
            <person name="La Scola B."/>
            <person name="Raoult D."/>
            <person name="Colson P."/>
        </authorList>
    </citation>
    <scope>NUCLEOTIDE SEQUENCE [LARGE SCALE GENOMIC DNA]</scope>
    <source>
        <strain evidence="2 3">U484</strain>
    </source>
</reference>
<keyword evidence="3" id="KW-1185">Reference proteome</keyword>
<evidence type="ECO:0000256" key="1">
    <source>
        <dbReference type="SAM" id="MobiDB-lite"/>
    </source>
</evidence>
<name>V9SEI0_9VIRU</name>
<accession>V9SEI0</accession>
<organism evidence="2 3">
    <name type="scientific">Tunisvirus fontaine2</name>
    <dbReference type="NCBI Taxonomy" id="1421067"/>
    <lineage>
        <taxon>Viruses</taxon>
        <taxon>Varidnaviria</taxon>
        <taxon>Bamfordvirae</taxon>
        <taxon>Nucleocytoviricota</taxon>
        <taxon>Megaviricetes</taxon>
        <taxon>Pimascovirales</taxon>
        <taxon>Pimascovirales incertae sedis</taxon>
        <taxon>Marseilleviridae</taxon>
        <taxon>Losannavirus</taxon>
        <taxon>Losannavirus tunisense</taxon>
    </lineage>
</organism>
<sequence>MDRFSSALVEHFSVSVGEQVVDCSCLHGQSNCEDGHELCYFRDKPWEKEAHLDWLSINEELVGAKGQVIHPDVLGNNGKKEKVPQPRKKRDIVSHRRNESCSLTSSKKTP</sequence>
<proteinExistence type="predicted"/>
<evidence type="ECO:0000313" key="2">
    <source>
        <dbReference type="EMBL" id="AHC55125.1"/>
    </source>
</evidence>
<gene>
    <name evidence="2" type="ORF">TNS_ORF407</name>
</gene>